<evidence type="ECO:0000256" key="5">
    <source>
        <dbReference type="ARBA" id="ARBA00023027"/>
    </source>
</evidence>
<evidence type="ECO:0000256" key="4">
    <source>
        <dbReference type="ARBA" id="ARBA00023002"/>
    </source>
</evidence>
<dbReference type="InterPro" id="IPR045024">
    <property type="entry name" value="NDH-2"/>
</dbReference>
<name>A0ABR6ZHT9_9BURK</name>
<evidence type="ECO:0000313" key="8">
    <source>
        <dbReference type="Proteomes" id="UP000646911"/>
    </source>
</evidence>
<feature type="domain" description="FAD/NAD(P)-binding" evidence="6">
    <location>
        <begin position="31"/>
        <end position="366"/>
    </location>
</feature>
<dbReference type="PANTHER" id="PTHR43706:SF9">
    <property type="entry name" value="TYPE II NADH:QUINONE OXIDOREDUCTASE"/>
    <property type="match status" value="1"/>
</dbReference>
<evidence type="ECO:0000313" key="7">
    <source>
        <dbReference type="EMBL" id="MBC3910802.1"/>
    </source>
</evidence>
<keyword evidence="5" id="KW-0520">NAD</keyword>
<dbReference type="InterPro" id="IPR036188">
    <property type="entry name" value="FAD/NAD-bd_sf"/>
</dbReference>
<keyword evidence="8" id="KW-1185">Reference proteome</keyword>
<accession>A0ABR6ZHT9</accession>
<keyword evidence="3" id="KW-0274">FAD</keyword>
<evidence type="ECO:0000259" key="6">
    <source>
        <dbReference type="Pfam" id="PF07992"/>
    </source>
</evidence>
<dbReference type="PRINTS" id="PR00368">
    <property type="entry name" value="FADPNR"/>
</dbReference>
<dbReference type="Gene3D" id="3.50.50.100">
    <property type="match status" value="1"/>
</dbReference>
<organism evidence="7 8">
    <name type="scientific">Undibacterium umbellatum</name>
    <dbReference type="NCBI Taxonomy" id="2762300"/>
    <lineage>
        <taxon>Bacteria</taxon>
        <taxon>Pseudomonadati</taxon>
        <taxon>Pseudomonadota</taxon>
        <taxon>Betaproteobacteria</taxon>
        <taxon>Burkholderiales</taxon>
        <taxon>Oxalobacteraceae</taxon>
        <taxon>Undibacterium</taxon>
    </lineage>
</organism>
<evidence type="ECO:0000256" key="1">
    <source>
        <dbReference type="ARBA" id="ARBA00005272"/>
    </source>
</evidence>
<proteinExistence type="inferred from homology"/>
<dbReference type="Pfam" id="PF07992">
    <property type="entry name" value="Pyr_redox_2"/>
    <property type="match status" value="1"/>
</dbReference>
<comment type="similarity">
    <text evidence="1">Belongs to the NADH dehydrogenase family.</text>
</comment>
<dbReference type="PANTHER" id="PTHR43706">
    <property type="entry name" value="NADH DEHYDROGENASE"/>
    <property type="match status" value="1"/>
</dbReference>
<dbReference type="InterPro" id="IPR023753">
    <property type="entry name" value="FAD/NAD-binding_dom"/>
</dbReference>
<protein>
    <submittedName>
        <fullName evidence="7">NAD(P)/FAD-dependent oxidoreductase</fullName>
    </submittedName>
</protein>
<sequence>MASSDHSSPREYIFYIKGVVVNTQNKEAVLRITIVGGGAGGLELAVRLGKKLGKRGKAVITLVDASRTHLWKPLLHQVAAGTLDSHADEREYFALARSNHFDFRLGRMDGLSRDKKEIYLAPTLDENGIELLPRQAIPYDKLVIALGSQTNDFGTPGARENCIMLDSLAAAERFHQKLINCCLRAQTQAQAAGEGRFTVTIIGGGATGVELAAELHMTTKILSSYGLVNFHPEKDLKIVIVDASPRLLQMLPERLSESVARELRSIAIEVHTNEKVVEVSKAGVEMASGKFIPSGIVVWAAGIKAPEFLKDLDGLECNRINQLVVNRNLQTTRDPAIFALGDCCACPQGEGLPNVPPRAQSAHQQASTLAKSLVRQLQGKDLVEFTYKDHGSLVSLGNYSTVGSLMGAIASGSVFIEGTLAKWMYWSLHKHHQVAVNGLFHTWLSTWAETIDRVRNPRIKLH</sequence>
<evidence type="ECO:0000256" key="3">
    <source>
        <dbReference type="ARBA" id="ARBA00022827"/>
    </source>
</evidence>
<keyword evidence="2" id="KW-0285">Flavoprotein</keyword>
<evidence type="ECO:0000256" key="2">
    <source>
        <dbReference type="ARBA" id="ARBA00022630"/>
    </source>
</evidence>
<reference evidence="7 8" key="1">
    <citation type="submission" date="2020-08" db="EMBL/GenBank/DDBJ databases">
        <title>Novel species isolated from subtropical streams in China.</title>
        <authorList>
            <person name="Lu H."/>
        </authorList>
    </citation>
    <scope>NUCLEOTIDE SEQUENCE [LARGE SCALE GENOMIC DNA]</scope>
    <source>
        <strain evidence="7 8">NL8W</strain>
    </source>
</reference>
<dbReference type="PRINTS" id="PR00411">
    <property type="entry name" value="PNDRDTASEI"/>
</dbReference>
<dbReference type="EMBL" id="JACOFX010000019">
    <property type="protein sequence ID" value="MBC3910802.1"/>
    <property type="molecule type" value="Genomic_DNA"/>
</dbReference>
<keyword evidence="4" id="KW-0560">Oxidoreductase</keyword>
<dbReference type="Proteomes" id="UP000646911">
    <property type="component" value="Unassembled WGS sequence"/>
</dbReference>
<gene>
    <name evidence="7" type="ORF">H8L47_24840</name>
</gene>
<comment type="caution">
    <text evidence="7">The sequence shown here is derived from an EMBL/GenBank/DDBJ whole genome shotgun (WGS) entry which is preliminary data.</text>
</comment>
<dbReference type="SUPFAM" id="SSF51905">
    <property type="entry name" value="FAD/NAD(P)-binding domain"/>
    <property type="match status" value="1"/>
</dbReference>